<dbReference type="Proteomes" id="UP000054270">
    <property type="component" value="Unassembled WGS sequence"/>
</dbReference>
<organism evidence="2 3">
    <name type="scientific">Hypholoma sublateritium (strain FD-334 SS-4)</name>
    <dbReference type="NCBI Taxonomy" id="945553"/>
    <lineage>
        <taxon>Eukaryota</taxon>
        <taxon>Fungi</taxon>
        <taxon>Dikarya</taxon>
        <taxon>Basidiomycota</taxon>
        <taxon>Agaricomycotina</taxon>
        <taxon>Agaricomycetes</taxon>
        <taxon>Agaricomycetidae</taxon>
        <taxon>Agaricales</taxon>
        <taxon>Agaricineae</taxon>
        <taxon>Strophariaceae</taxon>
        <taxon>Hypholoma</taxon>
    </lineage>
</organism>
<name>A0A0D2LZ97_HYPSF</name>
<accession>A0A0D2LZ97</accession>
<gene>
    <name evidence="2" type="ORF">HYPSUDRAFT_207248</name>
</gene>
<keyword evidence="1" id="KW-0812">Transmembrane</keyword>
<keyword evidence="1" id="KW-0472">Membrane</keyword>
<sequence length="203" mass="21673">MATHNLAFSDLVSTTKETDSIWQPSHLTTTTSLQPMKSAGSDDYCTPDFAEALASPVKYAFFQVLGYKVIQAIRPIEISSRIHQSLRSSASIGALGGGVLAMVYTVLLFSSSKRHEAEDNYPTLRSIASSLFQALGKEIIFSACAAVIGATITGRDNSNNLPYLIVAGLLGPIVALSLMLGALGVVIVVAWGSVKLKGRFEKY</sequence>
<dbReference type="OrthoDB" id="2943398at2759"/>
<feature type="transmembrane region" description="Helical" evidence="1">
    <location>
        <begin position="90"/>
        <end position="110"/>
    </location>
</feature>
<evidence type="ECO:0000313" key="3">
    <source>
        <dbReference type="Proteomes" id="UP000054270"/>
    </source>
</evidence>
<evidence type="ECO:0000256" key="1">
    <source>
        <dbReference type="SAM" id="Phobius"/>
    </source>
</evidence>
<keyword evidence="1" id="KW-1133">Transmembrane helix</keyword>
<feature type="transmembrane region" description="Helical" evidence="1">
    <location>
        <begin position="131"/>
        <end position="152"/>
    </location>
</feature>
<feature type="transmembrane region" description="Helical" evidence="1">
    <location>
        <begin position="164"/>
        <end position="194"/>
    </location>
</feature>
<evidence type="ECO:0000313" key="2">
    <source>
        <dbReference type="EMBL" id="KJA16188.1"/>
    </source>
</evidence>
<dbReference type="EMBL" id="KN817626">
    <property type="protein sequence ID" value="KJA16188.1"/>
    <property type="molecule type" value="Genomic_DNA"/>
</dbReference>
<dbReference type="AlphaFoldDB" id="A0A0D2LZ97"/>
<protein>
    <submittedName>
        <fullName evidence="2">Uncharacterized protein</fullName>
    </submittedName>
</protein>
<reference evidence="3" key="1">
    <citation type="submission" date="2014-04" db="EMBL/GenBank/DDBJ databases">
        <title>Evolutionary Origins and Diversification of the Mycorrhizal Mutualists.</title>
        <authorList>
            <consortium name="DOE Joint Genome Institute"/>
            <consortium name="Mycorrhizal Genomics Consortium"/>
            <person name="Kohler A."/>
            <person name="Kuo A."/>
            <person name="Nagy L.G."/>
            <person name="Floudas D."/>
            <person name="Copeland A."/>
            <person name="Barry K.W."/>
            <person name="Cichocki N."/>
            <person name="Veneault-Fourrey C."/>
            <person name="LaButti K."/>
            <person name="Lindquist E.A."/>
            <person name="Lipzen A."/>
            <person name="Lundell T."/>
            <person name="Morin E."/>
            <person name="Murat C."/>
            <person name="Riley R."/>
            <person name="Ohm R."/>
            <person name="Sun H."/>
            <person name="Tunlid A."/>
            <person name="Henrissat B."/>
            <person name="Grigoriev I.V."/>
            <person name="Hibbett D.S."/>
            <person name="Martin F."/>
        </authorList>
    </citation>
    <scope>NUCLEOTIDE SEQUENCE [LARGE SCALE GENOMIC DNA]</scope>
    <source>
        <strain evidence="3">FD-334 SS-4</strain>
    </source>
</reference>
<keyword evidence="3" id="KW-1185">Reference proteome</keyword>
<proteinExistence type="predicted"/>